<feature type="region of interest" description="Disordered" evidence="1">
    <location>
        <begin position="1080"/>
        <end position="1124"/>
    </location>
</feature>
<protein>
    <submittedName>
        <fullName evidence="4">Reticulon-4 receptor</fullName>
    </submittedName>
</protein>
<feature type="transmembrane region" description="Helical" evidence="2">
    <location>
        <begin position="263"/>
        <end position="285"/>
    </location>
</feature>
<dbReference type="AlphaFoldDB" id="A0AAD9GIA9"/>
<feature type="region of interest" description="Disordered" evidence="1">
    <location>
        <begin position="926"/>
        <end position="1001"/>
    </location>
</feature>
<gene>
    <name evidence="4" type="ORF">P3T76_009019</name>
</gene>
<name>A0AAD9GIA9_9STRA</name>
<proteinExistence type="predicted"/>
<dbReference type="SUPFAM" id="SSF52058">
    <property type="entry name" value="L domain-like"/>
    <property type="match status" value="1"/>
</dbReference>
<evidence type="ECO:0000259" key="3">
    <source>
        <dbReference type="Pfam" id="PF26605"/>
    </source>
</evidence>
<feature type="compositionally biased region" description="Basic and acidic residues" evidence="1">
    <location>
        <begin position="859"/>
        <end position="871"/>
    </location>
</feature>
<keyword evidence="4" id="KW-0675">Receptor</keyword>
<keyword evidence="5" id="KW-1185">Reference proteome</keyword>
<dbReference type="InterPro" id="IPR050715">
    <property type="entry name" value="LRR-SigEffector_domain"/>
</dbReference>
<keyword evidence="2" id="KW-0812">Transmembrane</keyword>
<feature type="transmembrane region" description="Helical" evidence="2">
    <location>
        <begin position="118"/>
        <end position="140"/>
    </location>
</feature>
<feature type="transmembrane region" description="Helical" evidence="2">
    <location>
        <begin position="66"/>
        <end position="87"/>
    </location>
</feature>
<feature type="transmembrane region" description="Helical" evidence="2">
    <location>
        <begin position="230"/>
        <end position="251"/>
    </location>
</feature>
<reference evidence="4" key="1">
    <citation type="submission" date="2023-08" db="EMBL/GenBank/DDBJ databases">
        <title>Reference Genome Resource for the Citrus Pathogen Phytophthora citrophthora.</title>
        <authorList>
            <person name="Moller H."/>
            <person name="Coetzee B."/>
            <person name="Rose L.J."/>
            <person name="Van Niekerk J.M."/>
        </authorList>
    </citation>
    <scope>NUCLEOTIDE SEQUENCE</scope>
    <source>
        <strain evidence="4">STE-U-9442</strain>
    </source>
</reference>
<evidence type="ECO:0000313" key="5">
    <source>
        <dbReference type="Proteomes" id="UP001259832"/>
    </source>
</evidence>
<dbReference type="PANTHER" id="PTHR45752">
    <property type="entry name" value="LEUCINE-RICH REPEAT-CONTAINING"/>
    <property type="match status" value="1"/>
</dbReference>
<evidence type="ECO:0000256" key="1">
    <source>
        <dbReference type="SAM" id="MobiDB-lite"/>
    </source>
</evidence>
<comment type="caution">
    <text evidence="4">The sequence shown here is derived from an EMBL/GenBank/DDBJ whole genome shotgun (WGS) entry which is preliminary data.</text>
</comment>
<feature type="region of interest" description="Disordered" evidence="1">
    <location>
        <begin position="765"/>
        <end position="796"/>
    </location>
</feature>
<dbReference type="Pfam" id="PF26605">
    <property type="entry name" value="WLGC"/>
    <property type="match status" value="1"/>
</dbReference>
<feature type="compositionally biased region" description="Polar residues" evidence="1">
    <location>
        <begin position="989"/>
        <end position="1001"/>
    </location>
</feature>
<feature type="compositionally biased region" description="Basic and acidic residues" evidence="1">
    <location>
        <begin position="977"/>
        <end position="988"/>
    </location>
</feature>
<feature type="compositionally biased region" description="Polar residues" evidence="1">
    <location>
        <begin position="1080"/>
        <end position="1089"/>
    </location>
</feature>
<accession>A0AAD9GIA9</accession>
<feature type="compositionally biased region" description="Polar residues" evidence="1">
    <location>
        <begin position="958"/>
        <end position="974"/>
    </location>
</feature>
<evidence type="ECO:0000256" key="2">
    <source>
        <dbReference type="SAM" id="Phobius"/>
    </source>
</evidence>
<keyword evidence="2" id="KW-1133">Transmembrane helix</keyword>
<sequence>MKSHSSMSSAVAVRHAPRLTSSIQALLNDRAKVHPGKTVTKPERKPRRRLLSQAIQKANPCTKQRVFIGLISWSSILWTLWLLLLTIKPNESINWIMKTEHFDNGTFWRMIDPSKTTMWFSSCGLMVAVTAYASVLMQLFRRQNRVTQASNWSLSKRIDAVTAGLRTELLRNASYQNGGRIRTFLGHSVVSLMQDNIQAVQIVRVWVKFADLAVESAILYQTLEAGSPLVLVRAFAFVIGMNALSCVLMMLLPDSLSGLTEVFVDIFFDFAVVVVYPLLGVAYCLSTFSLDRIKIAISLEIFPVGWFERNASVIANPVQTDIFYKALKSLQIFSLMDFCLRIGVHLVFSYRLYRVAELVQRPRKRQFRLYPKRHLSSIAALIGFVVAMIIFVEKSVYTSALACQLHPECAVKAHRWITVEKGNLTQCPCLTVIDGNHAPKTFEEWIQPKDVTLKIIQLATTGDLRTIQLTNRYFPIFPEELRACRHLRHLSLVYTSTESLPSWVKDFVEMEYLYVEGTFTNSLVELPDDMFDDMSSLTFIHLGMHRRLSKLPSFNGLVSLKTLTLAVFTSLIELPAFDNLHNLERLVLSFVPAIDVLPDLKSLQKLKAFSVNDRGAWCCNGFLKDCDLKDFFCAAQPFWGIPRASCLSPITKASTDTLAIVDKFATTVCTKQVTNSPGPGFPTQENIAQCNGILYRKCSLPGFKEAMCFNARFMVIFCSQDTLIIEMRRRQIQLGVGDTCNPEYEGWLGMNWMTSGRHRALYSQRGRRRQMHFPSQVQRQRVKHASPPRSSHVAKAQDATPWYIVPIGDDDESQDIRVLQLERKGARKIIEADAEAKPADLLSKCGDKENTQSSPSRKRSLEQQETEVRDGRSKRRCIFTPMKKTRQYNQSLPAVQRVKDLGKERPPSSIASGVDMLFFNDGKELQGKNQRQHPARSVASSSLSGKHRSRLSKRVVENGSQETLQAGRCQQSNYQDEDLRSYSRKSESQHQSSDGESTSMCDVQIFRRGKEYEPKQHDSQLLKINSGLCLGSIPGSVLSLSHSSTFSIGNINHQASPPSSPLEASPLPFRMSRAGVLQSQLSARASHTASDPLESRLNFTPTPQSSQSPSTSASSQGSMVLGRPPLGWQRKMLLSLREETGDKEENSLPECVSLPFADDFADSKLYAAQIPHSTLEDPLEQSASVSSSRDGSESIIDAVVPIDAKERIMTAISSQHIAEDSRTWFQREAMTSTDVIHVN</sequence>
<dbReference type="InterPro" id="IPR032675">
    <property type="entry name" value="LRR_dom_sf"/>
</dbReference>
<dbReference type="Gene3D" id="3.80.10.10">
    <property type="entry name" value="Ribonuclease Inhibitor"/>
    <property type="match status" value="1"/>
</dbReference>
<dbReference type="EMBL" id="JASMQC010000017">
    <property type="protein sequence ID" value="KAK1938944.1"/>
    <property type="molecule type" value="Genomic_DNA"/>
</dbReference>
<feature type="transmembrane region" description="Helical" evidence="2">
    <location>
        <begin position="374"/>
        <end position="392"/>
    </location>
</feature>
<dbReference type="InterPro" id="IPR058256">
    <property type="entry name" value="WLGC"/>
</dbReference>
<dbReference type="PANTHER" id="PTHR45752:SF195">
    <property type="entry name" value="LEUCINE-RICH REPEAT (LRR) FAMILY PROTEIN-RELATED"/>
    <property type="match status" value="1"/>
</dbReference>
<keyword evidence="2" id="KW-0472">Membrane</keyword>
<organism evidence="4 5">
    <name type="scientific">Phytophthora citrophthora</name>
    <dbReference type="NCBI Taxonomy" id="4793"/>
    <lineage>
        <taxon>Eukaryota</taxon>
        <taxon>Sar</taxon>
        <taxon>Stramenopiles</taxon>
        <taxon>Oomycota</taxon>
        <taxon>Peronosporomycetes</taxon>
        <taxon>Peronosporales</taxon>
        <taxon>Peronosporaceae</taxon>
        <taxon>Phytophthora</taxon>
    </lineage>
</organism>
<dbReference type="Proteomes" id="UP001259832">
    <property type="component" value="Unassembled WGS sequence"/>
</dbReference>
<feature type="compositionally biased region" description="Low complexity" evidence="1">
    <location>
        <begin position="1100"/>
        <end position="1118"/>
    </location>
</feature>
<evidence type="ECO:0000313" key="4">
    <source>
        <dbReference type="EMBL" id="KAK1938944.1"/>
    </source>
</evidence>
<feature type="region of interest" description="Disordered" evidence="1">
    <location>
        <begin position="840"/>
        <end position="876"/>
    </location>
</feature>
<feature type="domain" description="WLGC" evidence="3">
    <location>
        <begin position="686"/>
        <end position="750"/>
    </location>
</feature>